<dbReference type="InterPro" id="IPR012967">
    <property type="entry name" value="COMT_dimerisation"/>
</dbReference>
<sequence length="348" mass="39153">MRIGMIPQTVLEWFLSKMNVIPFPAEDTFVAMMQTRAIMAANRLGIFTSLAKGPASSAELARDLSCQIRGLEALLEAVKNAGYVVEQKGRYSLSPRARKWVTPDSSESVNWFIEFNYDNWERMGNLEESVKTGKSLDLHAQLLDITQWRRYLYGLHDLSRMAAKEIVLRRLVRSSPKLLLDIGGGHGGYSAAFCRAYPHLKSVIFDLPQAIEIGNEIIRKHYGDVTDRIEFKEGDITKDSWGTGYDVVLLMNVIHHFEPEQIRQIFGKIMGTINSGGVLLILDQLNNVNKSTSYLASMAELLFLVMTSGRSYRFDTVQDWLTEAGFKNIRLKNLRVGPGASVLAAEKS</sequence>
<dbReference type="CDD" id="cd02440">
    <property type="entry name" value="AdoMet_MTases"/>
    <property type="match status" value="1"/>
</dbReference>
<dbReference type="Pfam" id="PF00891">
    <property type="entry name" value="Methyltransf_2"/>
    <property type="match status" value="1"/>
</dbReference>
<dbReference type="Proteomes" id="UP000534783">
    <property type="component" value="Unassembled WGS sequence"/>
</dbReference>
<comment type="caution">
    <text evidence="6">The sequence shown here is derived from an EMBL/GenBank/DDBJ whole genome shotgun (WGS) entry which is preliminary data.</text>
</comment>
<evidence type="ECO:0000313" key="6">
    <source>
        <dbReference type="EMBL" id="NKE73614.1"/>
    </source>
</evidence>
<dbReference type="InterPro" id="IPR036390">
    <property type="entry name" value="WH_DNA-bd_sf"/>
</dbReference>
<feature type="domain" description="O-methyltransferase dimerisation" evidence="5">
    <location>
        <begin position="32"/>
        <end position="102"/>
    </location>
</feature>
<gene>
    <name evidence="6" type="ORF">MNODULE_22920</name>
</gene>
<dbReference type="PANTHER" id="PTHR43712:SF2">
    <property type="entry name" value="O-METHYLTRANSFERASE CICE"/>
    <property type="match status" value="1"/>
</dbReference>
<dbReference type="InterPro" id="IPR001077">
    <property type="entry name" value="COMT_C"/>
</dbReference>
<dbReference type="InterPro" id="IPR036388">
    <property type="entry name" value="WH-like_DNA-bd_sf"/>
</dbReference>
<dbReference type="GO" id="GO:0008171">
    <property type="term" value="F:O-methyltransferase activity"/>
    <property type="evidence" value="ECO:0007669"/>
    <property type="project" value="InterPro"/>
</dbReference>
<dbReference type="GO" id="GO:0032259">
    <property type="term" value="P:methylation"/>
    <property type="evidence" value="ECO:0007669"/>
    <property type="project" value="UniProtKB-KW"/>
</dbReference>
<proteinExistence type="predicted"/>
<keyword evidence="3" id="KW-0949">S-adenosyl-L-methionine</keyword>
<name>A0A7X6IDT1_9BACT</name>
<dbReference type="RefSeq" id="WP_168063577.1">
    <property type="nucleotide sequence ID" value="NZ_VTOW01000009.1"/>
</dbReference>
<evidence type="ECO:0000256" key="2">
    <source>
        <dbReference type="ARBA" id="ARBA00022679"/>
    </source>
</evidence>
<protein>
    <submittedName>
        <fullName evidence="6">Methyltransferase</fullName>
    </submittedName>
</protein>
<dbReference type="PROSITE" id="PS51683">
    <property type="entry name" value="SAM_OMT_II"/>
    <property type="match status" value="1"/>
</dbReference>
<evidence type="ECO:0000259" key="4">
    <source>
        <dbReference type="Pfam" id="PF00891"/>
    </source>
</evidence>
<dbReference type="GO" id="GO:0046983">
    <property type="term" value="F:protein dimerization activity"/>
    <property type="evidence" value="ECO:0007669"/>
    <property type="project" value="InterPro"/>
</dbReference>
<dbReference type="Pfam" id="PF08100">
    <property type="entry name" value="Dimerisation"/>
    <property type="match status" value="1"/>
</dbReference>
<evidence type="ECO:0000259" key="5">
    <source>
        <dbReference type="Pfam" id="PF08100"/>
    </source>
</evidence>
<evidence type="ECO:0000256" key="3">
    <source>
        <dbReference type="ARBA" id="ARBA00022691"/>
    </source>
</evidence>
<feature type="domain" description="O-methyltransferase C-terminal" evidence="4">
    <location>
        <begin position="146"/>
        <end position="327"/>
    </location>
</feature>
<evidence type="ECO:0000313" key="7">
    <source>
        <dbReference type="Proteomes" id="UP000534783"/>
    </source>
</evidence>
<dbReference type="InterPro" id="IPR016461">
    <property type="entry name" value="COMT-like"/>
</dbReference>
<dbReference type="SUPFAM" id="SSF46785">
    <property type="entry name" value="Winged helix' DNA-binding domain"/>
    <property type="match status" value="1"/>
</dbReference>
<dbReference type="InterPro" id="IPR029063">
    <property type="entry name" value="SAM-dependent_MTases_sf"/>
</dbReference>
<reference evidence="6 7" key="1">
    <citation type="journal article" date="2020" name="Nature">
        <title>Bacterial chemolithoautotrophy via manganese oxidation.</title>
        <authorList>
            <person name="Yu H."/>
            <person name="Leadbetter J.R."/>
        </authorList>
    </citation>
    <scope>NUCLEOTIDE SEQUENCE [LARGE SCALE GENOMIC DNA]</scope>
    <source>
        <strain evidence="6 7">Mn-1</strain>
    </source>
</reference>
<keyword evidence="1 6" id="KW-0489">Methyltransferase</keyword>
<evidence type="ECO:0000256" key="1">
    <source>
        <dbReference type="ARBA" id="ARBA00022603"/>
    </source>
</evidence>
<dbReference type="Gene3D" id="3.40.50.150">
    <property type="entry name" value="Vaccinia Virus protein VP39"/>
    <property type="match status" value="1"/>
</dbReference>
<organism evidence="6 7">
    <name type="scientific">Candidatus Manganitrophus noduliformans</name>
    <dbReference type="NCBI Taxonomy" id="2606439"/>
    <lineage>
        <taxon>Bacteria</taxon>
        <taxon>Pseudomonadati</taxon>
        <taxon>Nitrospirota</taxon>
        <taxon>Nitrospiria</taxon>
        <taxon>Candidatus Troglogloeales</taxon>
        <taxon>Candidatus Manganitrophaceae</taxon>
        <taxon>Candidatus Manganitrophus</taxon>
    </lineage>
</organism>
<dbReference type="AlphaFoldDB" id="A0A7X6IDT1"/>
<accession>A0A7X6IDT1</accession>
<dbReference type="PANTHER" id="PTHR43712">
    <property type="entry name" value="PUTATIVE (AFU_ORTHOLOGUE AFUA_4G14580)-RELATED"/>
    <property type="match status" value="1"/>
</dbReference>
<keyword evidence="7" id="KW-1185">Reference proteome</keyword>
<dbReference type="EMBL" id="VTOW01000009">
    <property type="protein sequence ID" value="NKE73614.1"/>
    <property type="molecule type" value="Genomic_DNA"/>
</dbReference>
<dbReference type="SUPFAM" id="SSF53335">
    <property type="entry name" value="S-adenosyl-L-methionine-dependent methyltransferases"/>
    <property type="match status" value="1"/>
</dbReference>
<dbReference type="Gene3D" id="1.10.10.10">
    <property type="entry name" value="Winged helix-like DNA-binding domain superfamily/Winged helix DNA-binding domain"/>
    <property type="match status" value="1"/>
</dbReference>
<keyword evidence="2 6" id="KW-0808">Transferase</keyword>